<dbReference type="InterPro" id="IPR000569">
    <property type="entry name" value="HECT_dom"/>
</dbReference>
<reference evidence="8 9" key="1">
    <citation type="journal article" date="2022" name="bioRxiv">
        <title>Genomics of Preaxostyla Flagellates Illuminates Evolutionary Transitions and the Path Towards Mitochondrial Loss.</title>
        <authorList>
            <person name="Novak L.V.F."/>
            <person name="Treitli S.C."/>
            <person name="Pyrih J."/>
            <person name="Halakuc P."/>
            <person name="Pipaliya S.V."/>
            <person name="Vacek V."/>
            <person name="Brzon O."/>
            <person name="Soukal P."/>
            <person name="Eme L."/>
            <person name="Dacks J.B."/>
            <person name="Karnkowska A."/>
            <person name="Elias M."/>
            <person name="Hampl V."/>
        </authorList>
    </citation>
    <scope>NUCLEOTIDE SEQUENCE [LARGE SCALE GENOMIC DNA]</scope>
    <source>
        <strain evidence="8">NAU3</strain>
        <tissue evidence="8">Gut</tissue>
    </source>
</reference>
<dbReference type="PROSITE" id="PS50011">
    <property type="entry name" value="PROTEIN_KINASE_DOM"/>
    <property type="match status" value="1"/>
</dbReference>
<keyword evidence="4 5" id="KW-0833">Ubl conjugation pathway</keyword>
<protein>
    <recommendedName>
        <fullName evidence="2">HECT-type E3 ubiquitin transferase</fullName>
        <ecNumber evidence="2">2.3.2.26</ecNumber>
    </recommendedName>
</protein>
<dbReference type="InterPro" id="IPR044611">
    <property type="entry name" value="E3A/B/C-like"/>
</dbReference>
<comment type="caution">
    <text evidence="5">Lacks conserved residue(s) required for the propagation of feature annotation.</text>
</comment>
<evidence type="ECO:0000313" key="9">
    <source>
        <dbReference type="Proteomes" id="UP001281761"/>
    </source>
</evidence>
<evidence type="ECO:0000256" key="3">
    <source>
        <dbReference type="ARBA" id="ARBA00022679"/>
    </source>
</evidence>
<dbReference type="EC" id="2.3.2.26" evidence="2"/>
<dbReference type="Pfam" id="PF00632">
    <property type="entry name" value="HECT"/>
    <property type="match status" value="1"/>
</dbReference>
<dbReference type="PANTHER" id="PTHR45700">
    <property type="entry name" value="UBIQUITIN-PROTEIN LIGASE E3C"/>
    <property type="match status" value="1"/>
</dbReference>
<comment type="caution">
    <text evidence="8">The sequence shown here is derived from an EMBL/GenBank/DDBJ whole genome shotgun (WGS) entry which is preliminary data.</text>
</comment>
<evidence type="ECO:0000256" key="2">
    <source>
        <dbReference type="ARBA" id="ARBA00012485"/>
    </source>
</evidence>
<dbReference type="Gene3D" id="3.30.2410.10">
    <property type="entry name" value="Hect, E3 ligase catalytic domain"/>
    <property type="match status" value="1"/>
</dbReference>
<dbReference type="GO" id="GO:0061630">
    <property type="term" value="F:ubiquitin protein ligase activity"/>
    <property type="evidence" value="ECO:0007669"/>
    <property type="project" value="UniProtKB-EC"/>
</dbReference>
<evidence type="ECO:0000259" key="6">
    <source>
        <dbReference type="PROSITE" id="PS50011"/>
    </source>
</evidence>
<accession>A0ABQ9YG00</accession>
<dbReference type="Gene3D" id="3.30.2160.10">
    <property type="entry name" value="Hect, E3 ligase catalytic domain"/>
    <property type="match status" value="1"/>
</dbReference>
<dbReference type="InterPro" id="IPR035983">
    <property type="entry name" value="Hect_E3_ubiquitin_ligase"/>
</dbReference>
<feature type="domain" description="Protein kinase" evidence="6">
    <location>
        <begin position="1"/>
        <end position="233"/>
    </location>
</feature>
<dbReference type="SUPFAM" id="SSF56112">
    <property type="entry name" value="Protein kinase-like (PK-like)"/>
    <property type="match status" value="1"/>
</dbReference>
<comment type="catalytic activity">
    <reaction evidence="1">
        <text>S-ubiquitinyl-[E2 ubiquitin-conjugating enzyme]-L-cysteine + [acceptor protein]-L-lysine = [E2 ubiquitin-conjugating enzyme]-L-cysteine + N(6)-ubiquitinyl-[acceptor protein]-L-lysine.</text>
        <dbReference type="EC" id="2.3.2.26"/>
    </reaction>
</comment>
<dbReference type="InterPro" id="IPR011009">
    <property type="entry name" value="Kinase-like_dom_sf"/>
</dbReference>
<keyword evidence="9" id="KW-1185">Reference proteome</keyword>
<evidence type="ECO:0000256" key="5">
    <source>
        <dbReference type="PROSITE-ProRule" id="PRU00104"/>
    </source>
</evidence>
<evidence type="ECO:0000313" key="8">
    <source>
        <dbReference type="EMBL" id="KAK2962696.1"/>
    </source>
</evidence>
<proteinExistence type="predicted"/>
<dbReference type="Proteomes" id="UP001281761">
    <property type="component" value="Unassembled WGS sequence"/>
</dbReference>
<dbReference type="Gene3D" id="1.10.510.10">
    <property type="entry name" value="Transferase(Phosphotransferase) domain 1"/>
    <property type="match status" value="1"/>
</dbReference>
<evidence type="ECO:0000259" key="7">
    <source>
        <dbReference type="PROSITE" id="PS50237"/>
    </source>
</evidence>
<dbReference type="EMBL" id="JARBJD010000010">
    <property type="protein sequence ID" value="KAK2962696.1"/>
    <property type="molecule type" value="Genomic_DNA"/>
</dbReference>
<name>A0ABQ9YG00_9EUKA</name>
<feature type="domain" description="HECT" evidence="7">
    <location>
        <begin position="307"/>
        <end position="642"/>
    </location>
</feature>
<dbReference type="SMART" id="SM00220">
    <property type="entry name" value="S_TKc"/>
    <property type="match status" value="1"/>
</dbReference>
<keyword evidence="3 8" id="KW-0808">Transferase</keyword>
<dbReference type="InterPro" id="IPR000719">
    <property type="entry name" value="Prot_kinase_dom"/>
</dbReference>
<gene>
    <name evidence="8" type="ORF">BLNAU_2529</name>
</gene>
<keyword evidence="8" id="KW-0012">Acyltransferase</keyword>
<dbReference type="SUPFAM" id="SSF56204">
    <property type="entry name" value="Hect, E3 ligase catalytic domain"/>
    <property type="match status" value="1"/>
</dbReference>
<dbReference type="PANTHER" id="PTHR45700:SF2">
    <property type="entry name" value="UBIQUITIN-PROTEIN LIGASE E3C"/>
    <property type="match status" value="1"/>
</dbReference>
<dbReference type="Pfam" id="PF00069">
    <property type="entry name" value="Pkinase"/>
    <property type="match status" value="1"/>
</dbReference>
<dbReference type="Gene3D" id="3.90.1750.10">
    <property type="entry name" value="Hect, E3 ligase catalytic domains"/>
    <property type="match status" value="1"/>
</dbReference>
<evidence type="ECO:0000256" key="4">
    <source>
        <dbReference type="ARBA" id="ARBA00022786"/>
    </source>
</evidence>
<dbReference type="SMART" id="SM00119">
    <property type="entry name" value="HECTc"/>
    <property type="match status" value="1"/>
</dbReference>
<organism evidence="8 9">
    <name type="scientific">Blattamonas nauphoetae</name>
    <dbReference type="NCBI Taxonomy" id="2049346"/>
    <lineage>
        <taxon>Eukaryota</taxon>
        <taxon>Metamonada</taxon>
        <taxon>Preaxostyla</taxon>
        <taxon>Oxymonadida</taxon>
        <taxon>Blattamonas</taxon>
    </lineage>
</organism>
<sequence>MLLNIHRTQTSNLFVPNMMPMRDIIRRLPEEAVVKYDCTIEESNYIELHMEIDPNTNLKMITQKRTNKLWSEDAVLKLAAQVLFSLNIIHSKGIVHRNIYPHYVYIPEFGPAKLADFFRCVRCPLGEQTSEEYDFDSAFRAPETQNAPLLYDGRVDIWSLGLILFELASGQFPFRSKSSLVVYACLSRQQIEPVPQSVSPLLRDLITRMLDFDSENRPTAAELLQEPCLAPYLETIISDLRNTKNHVPVPPAPPPQLSFVSDVSRRMRLFESAIHNIQKPQDVGVHRVIIPRDLNLERCLEQFIALDREQLCQPLFVFVEGTNGVDANGSKRWAFTQLANTLQDDTHLALFSQDPRNTHQLTFNTQNQDGYPEILQYYGLVGTLIGKAVLEGIPIPLRLNPFIWRQILGHPLHPHDLSEVNPILFAEFERLRQLDADSLEAESLNWIVALPNDTEEEVIPGGKDTPVQIYELSLYLDLAALTHLRFYFQSITKMRMELYSLIPEHVLRVLSPEEFETVVCGQTVIDVDDWKANTVYSFPLTSSHLAARSFWSAVEACSNDERRDILHFGSGLLTLPKGGFSELRKSPCSTRTGFRLKLLSADKREPIGEMRFCSISIPDVEDATEMRRLLTFVSSQRRPPSD</sequence>
<evidence type="ECO:0000256" key="1">
    <source>
        <dbReference type="ARBA" id="ARBA00000885"/>
    </source>
</evidence>
<dbReference type="PROSITE" id="PS50237">
    <property type="entry name" value="HECT"/>
    <property type="match status" value="1"/>
</dbReference>